<keyword evidence="1" id="KW-1133">Transmembrane helix</keyword>
<name>A0A0M9BSX3_9BACL</name>
<keyword evidence="1" id="KW-0812">Transmembrane</keyword>
<reference evidence="2 3" key="1">
    <citation type="submission" date="2015-08" db="EMBL/GenBank/DDBJ databases">
        <title>Draft genome sequence of cellulolytic and xylanolytic Paenibacillus sp. A59, isolated from a decaying forest soil from Patagonia, Argentina.</title>
        <authorList>
            <person name="Ghio S."/>
            <person name="Caceres A.M."/>
            <person name="Talia P."/>
            <person name="Grasso D."/>
            <person name="Campos E."/>
        </authorList>
    </citation>
    <scope>NUCLEOTIDE SEQUENCE [LARGE SCALE GENOMIC DNA]</scope>
    <source>
        <strain evidence="2 3">A59</strain>
    </source>
</reference>
<sequence>MYNMEIEEGDLVMHAIWAQLSMYPKWFIAVLMIFTINLILTMTVFLNLTLILVNLAMLYVAYSIRRLKYNKLHFALCLLLSITFVIIAFQTYPI</sequence>
<organism evidence="2 3">
    <name type="scientific">Paenibacillus xylanivorans</name>
    <dbReference type="NCBI Taxonomy" id="1705561"/>
    <lineage>
        <taxon>Bacteria</taxon>
        <taxon>Bacillati</taxon>
        <taxon>Bacillota</taxon>
        <taxon>Bacilli</taxon>
        <taxon>Bacillales</taxon>
        <taxon>Paenibacillaceae</taxon>
        <taxon>Paenibacillus</taxon>
    </lineage>
</organism>
<protein>
    <submittedName>
        <fullName evidence="2">Uncharacterized protein</fullName>
    </submittedName>
</protein>
<comment type="caution">
    <text evidence="2">The sequence shown here is derived from an EMBL/GenBank/DDBJ whole genome shotgun (WGS) entry which is preliminary data.</text>
</comment>
<dbReference type="EMBL" id="LITU01000008">
    <property type="protein sequence ID" value="KOY18353.1"/>
    <property type="molecule type" value="Genomic_DNA"/>
</dbReference>
<feature type="transmembrane region" description="Helical" evidence="1">
    <location>
        <begin position="72"/>
        <end position="92"/>
    </location>
</feature>
<dbReference type="AlphaFoldDB" id="A0A0M9BSX3"/>
<evidence type="ECO:0000313" key="2">
    <source>
        <dbReference type="EMBL" id="KOY18353.1"/>
    </source>
</evidence>
<feature type="transmembrane region" description="Helical" evidence="1">
    <location>
        <begin position="27"/>
        <end position="60"/>
    </location>
</feature>
<evidence type="ECO:0000256" key="1">
    <source>
        <dbReference type="SAM" id="Phobius"/>
    </source>
</evidence>
<dbReference type="PATRIC" id="fig|1705561.3.peg.1274"/>
<evidence type="ECO:0000313" key="3">
    <source>
        <dbReference type="Proteomes" id="UP000037688"/>
    </source>
</evidence>
<dbReference type="Proteomes" id="UP000037688">
    <property type="component" value="Unassembled WGS sequence"/>
</dbReference>
<proteinExistence type="predicted"/>
<accession>A0A0M9BSX3</accession>
<gene>
    <name evidence="2" type="ORF">AMS66_00890</name>
</gene>
<keyword evidence="1" id="KW-0472">Membrane</keyword>
<keyword evidence="3" id="KW-1185">Reference proteome</keyword>